<dbReference type="SUPFAM" id="SSF56091">
    <property type="entry name" value="DNA ligase/mRNA capping enzyme, catalytic domain"/>
    <property type="match status" value="1"/>
</dbReference>
<keyword evidence="5" id="KW-0479">Metal-binding</keyword>
<dbReference type="InterPro" id="IPR000977">
    <property type="entry name" value="DNA_ligase_ATP-dep"/>
</dbReference>
<evidence type="ECO:0000256" key="3">
    <source>
        <dbReference type="ARBA" id="ARBA00022618"/>
    </source>
</evidence>
<dbReference type="GO" id="GO:0071897">
    <property type="term" value="P:DNA biosynthetic process"/>
    <property type="evidence" value="ECO:0007669"/>
    <property type="project" value="InterPro"/>
</dbReference>
<dbReference type="GO" id="GO:0006273">
    <property type="term" value="P:lagging strand elongation"/>
    <property type="evidence" value="ECO:0007669"/>
    <property type="project" value="TreeGrafter"/>
</dbReference>
<accession>A0A1F5Z7P5</accession>
<dbReference type="PROSITE" id="PS00697">
    <property type="entry name" value="DNA_LIGASE_A1"/>
    <property type="match status" value="1"/>
</dbReference>
<dbReference type="SUPFAM" id="SSF117018">
    <property type="entry name" value="ATP-dependent DNA ligase DNA-binding domain"/>
    <property type="match status" value="1"/>
</dbReference>
<dbReference type="EMBL" id="MFJC01000065">
    <property type="protein sequence ID" value="OGG08468.1"/>
    <property type="molecule type" value="Genomic_DNA"/>
</dbReference>
<dbReference type="GO" id="GO:0003677">
    <property type="term" value="F:DNA binding"/>
    <property type="evidence" value="ECO:0007669"/>
    <property type="project" value="InterPro"/>
</dbReference>
<feature type="domain" description="ATP-dependent DNA ligase family profile" evidence="15">
    <location>
        <begin position="346"/>
        <end position="441"/>
    </location>
</feature>
<dbReference type="Gene3D" id="3.30.470.30">
    <property type="entry name" value="DNA ligase/mRNA capping enzyme"/>
    <property type="match status" value="1"/>
</dbReference>
<keyword evidence="4" id="KW-0235">DNA replication</keyword>
<evidence type="ECO:0000256" key="12">
    <source>
        <dbReference type="ARBA" id="ARBA00023306"/>
    </source>
</evidence>
<dbReference type="GO" id="GO:0051301">
    <property type="term" value="P:cell division"/>
    <property type="evidence" value="ECO:0007669"/>
    <property type="project" value="UniProtKB-KW"/>
</dbReference>
<name>A0A1F5Z7P5_9BACT</name>
<keyword evidence="2 13" id="KW-0436">Ligase</keyword>
<evidence type="ECO:0000256" key="7">
    <source>
        <dbReference type="ARBA" id="ARBA00022763"/>
    </source>
</evidence>
<dbReference type="InterPro" id="IPR016059">
    <property type="entry name" value="DNA_ligase_ATP-dep_CS"/>
</dbReference>
<dbReference type="PROSITE" id="PS00333">
    <property type="entry name" value="DNA_LIGASE_A2"/>
    <property type="match status" value="1"/>
</dbReference>
<keyword evidence="10 13" id="KW-0233">DNA recombination</keyword>
<keyword evidence="3" id="KW-0132">Cell division</keyword>
<dbReference type="FunFam" id="1.10.3260.10:FF:000007">
    <property type="entry name" value="DNA ligase"/>
    <property type="match status" value="1"/>
</dbReference>
<gene>
    <name evidence="16" type="ORF">A2154_01915</name>
</gene>
<evidence type="ECO:0000256" key="2">
    <source>
        <dbReference type="ARBA" id="ARBA00022598"/>
    </source>
</evidence>
<dbReference type="EC" id="6.5.1.1" evidence="13"/>
<dbReference type="GO" id="GO:0005524">
    <property type="term" value="F:ATP binding"/>
    <property type="evidence" value="ECO:0007669"/>
    <property type="project" value="UniProtKB-KW"/>
</dbReference>
<keyword evidence="12" id="KW-0131">Cell cycle</keyword>
<dbReference type="InterPro" id="IPR036599">
    <property type="entry name" value="DNA_ligase_N_sf"/>
</dbReference>
<comment type="similarity">
    <text evidence="1 14">Belongs to the ATP-dependent DNA ligase family.</text>
</comment>
<proteinExistence type="inferred from homology"/>
<organism evidence="16 17">
    <name type="scientific">Candidatus Gottesmanbacteria bacterium RBG_16_43_7</name>
    <dbReference type="NCBI Taxonomy" id="1798373"/>
    <lineage>
        <taxon>Bacteria</taxon>
        <taxon>Candidatus Gottesmaniibacteriota</taxon>
    </lineage>
</organism>
<dbReference type="GO" id="GO:0006281">
    <property type="term" value="P:DNA repair"/>
    <property type="evidence" value="ECO:0007669"/>
    <property type="project" value="UniProtKB-KW"/>
</dbReference>
<evidence type="ECO:0000313" key="17">
    <source>
        <dbReference type="Proteomes" id="UP000176854"/>
    </source>
</evidence>
<evidence type="ECO:0000256" key="9">
    <source>
        <dbReference type="ARBA" id="ARBA00022842"/>
    </source>
</evidence>
<dbReference type="GO" id="GO:0006310">
    <property type="term" value="P:DNA recombination"/>
    <property type="evidence" value="ECO:0007669"/>
    <property type="project" value="UniProtKB-KW"/>
</dbReference>
<dbReference type="Proteomes" id="UP000176854">
    <property type="component" value="Unassembled WGS sequence"/>
</dbReference>
<comment type="catalytic activity">
    <reaction evidence="13">
        <text>ATP + (deoxyribonucleotide)n-3'-hydroxyl + 5'-phospho-(deoxyribonucleotide)m = (deoxyribonucleotide)n+m + AMP + diphosphate.</text>
        <dbReference type="EC" id="6.5.1.1"/>
    </reaction>
</comment>
<dbReference type="PANTHER" id="PTHR45674">
    <property type="entry name" value="DNA LIGASE 1/3 FAMILY MEMBER"/>
    <property type="match status" value="1"/>
</dbReference>
<protein>
    <recommendedName>
        <fullName evidence="13">DNA ligase</fullName>
        <ecNumber evidence="13">6.5.1.1</ecNumber>
    </recommendedName>
</protein>
<dbReference type="Pfam" id="PF04675">
    <property type="entry name" value="DNA_ligase_A_N"/>
    <property type="match status" value="1"/>
</dbReference>
<sequence length="441" mass="50107">MHFSALAKYFKKLEDTPSRIAMTQILSDLFKYASQEEIGQICYLLLGRVAPLYEAVEFGLADKLMIRAIAKACGVELKTVVNIFKKTGDLGETVQKVKSKKSQVKNFNLKLKVTEVFTKLQVITQTGGAGSQERKLEILSNLLQISDPLSARYLVRIPLDKLRLGFSDMTILDALSWFMKGDKSMRVLLEDAYNVRPDIGYIAREVKQSDIKNLKNVRAKVGVPILASLCQRLPNADEMIEKMGTVAVEPKFDGVRVQIHFQKSKFQNPNSNNQKKEYQDKFKVQSYSRNLENTTEMFPELDRIGKQIKATNVIIDSEAVGTDPKTGRIVPFQETTTRKRKHDIGLFSKDVPIRFYVFDIIAKDSVDLIARPLSQRRKILESVIAKGEILHLSDQIVVDSAAQIRSYHDEQLKRGLEGAVVKKWDSPYEPGRRGFSWVKFK</sequence>
<dbReference type="Gene3D" id="1.10.3260.10">
    <property type="entry name" value="DNA ligase, ATP-dependent, N-terminal domain"/>
    <property type="match status" value="1"/>
</dbReference>
<dbReference type="NCBIfam" id="TIGR00574">
    <property type="entry name" value="dnl1"/>
    <property type="match status" value="1"/>
</dbReference>
<evidence type="ECO:0000256" key="10">
    <source>
        <dbReference type="ARBA" id="ARBA00023172"/>
    </source>
</evidence>
<keyword evidence="11 13" id="KW-0234">DNA repair</keyword>
<evidence type="ECO:0000256" key="11">
    <source>
        <dbReference type="ARBA" id="ARBA00023204"/>
    </source>
</evidence>
<evidence type="ECO:0000256" key="4">
    <source>
        <dbReference type="ARBA" id="ARBA00022705"/>
    </source>
</evidence>
<evidence type="ECO:0000256" key="1">
    <source>
        <dbReference type="ARBA" id="ARBA00007572"/>
    </source>
</evidence>
<dbReference type="PANTHER" id="PTHR45674:SF4">
    <property type="entry name" value="DNA LIGASE 1"/>
    <property type="match status" value="1"/>
</dbReference>
<dbReference type="InterPro" id="IPR012308">
    <property type="entry name" value="DNA_ligase_ATP-dep_N"/>
</dbReference>
<dbReference type="CDD" id="cd07901">
    <property type="entry name" value="Adenylation_DNA_ligase_Arch_LigB"/>
    <property type="match status" value="1"/>
</dbReference>
<evidence type="ECO:0000256" key="5">
    <source>
        <dbReference type="ARBA" id="ARBA00022723"/>
    </source>
</evidence>
<dbReference type="InterPro" id="IPR050191">
    <property type="entry name" value="ATP-dep_DNA_ligase"/>
</dbReference>
<dbReference type="InterPro" id="IPR012310">
    <property type="entry name" value="DNA_ligase_ATP-dep_cent"/>
</dbReference>
<keyword evidence="8 13" id="KW-0067">ATP-binding</keyword>
<evidence type="ECO:0000256" key="13">
    <source>
        <dbReference type="RuleBase" id="RU000617"/>
    </source>
</evidence>
<evidence type="ECO:0000256" key="8">
    <source>
        <dbReference type="ARBA" id="ARBA00022840"/>
    </source>
</evidence>
<dbReference type="AlphaFoldDB" id="A0A1F5Z7P5"/>
<feature type="non-terminal residue" evidence="16">
    <location>
        <position position="441"/>
    </location>
</feature>
<dbReference type="GO" id="GO:0003910">
    <property type="term" value="F:DNA ligase (ATP) activity"/>
    <property type="evidence" value="ECO:0007669"/>
    <property type="project" value="UniProtKB-EC"/>
</dbReference>
<evidence type="ECO:0000259" key="15">
    <source>
        <dbReference type="PROSITE" id="PS50160"/>
    </source>
</evidence>
<keyword evidence="7 13" id="KW-0227">DNA damage</keyword>
<evidence type="ECO:0000256" key="6">
    <source>
        <dbReference type="ARBA" id="ARBA00022741"/>
    </source>
</evidence>
<dbReference type="STRING" id="1798373.A2154_01915"/>
<evidence type="ECO:0000313" key="16">
    <source>
        <dbReference type="EMBL" id="OGG08468.1"/>
    </source>
</evidence>
<reference evidence="16 17" key="1">
    <citation type="journal article" date="2016" name="Nat. Commun.">
        <title>Thousands of microbial genomes shed light on interconnected biogeochemical processes in an aquifer system.</title>
        <authorList>
            <person name="Anantharaman K."/>
            <person name="Brown C.T."/>
            <person name="Hug L.A."/>
            <person name="Sharon I."/>
            <person name="Castelle C.J."/>
            <person name="Probst A.J."/>
            <person name="Thomas B.C."/>
            <person name="Singh A."/>
            <person name="Wilkins M.J."/>
            <person name="Karaoz U."/>
            <person name="Brodie E.L."/>
            <person name="Williams K.H."/>
            <person name="Hubbard S.S."/>
            <person name="Banfield J.F."/>
        </authorList>
    </citation>
    <scope>NUCLEOTIDE SEQUENCE [LARGE SCALE GENOMIC DNA]</scope>
</reference>
<dbReference type="GO" id="GO:0046872">
    <property type="term" value="F:metal ion binding"/>
    <property type="evidence" value="ECO:0007669"/>
    <property type="project" value="UniProtKB-KW"/>
</dbReference>
<keyword evidence="6 13" id="KW-0547">Nucleotide-binding</keyword>
<comment type="caution">
    <text evidence="16">The sequence shown here is derived from an EMBL/GenBank/DDBJ whole genome shotgun (WGS) entry which is preliminary data.</text>
</comment>
<evidence type="ECO:0000256" key="14">
    <source>
        <dbReference type="RuleBase" id="RU004196"/>
    </source>
</evidence>
<dbReference type="PROSITE" id="PS50160">
    <property type="entry name" value="DNA_LIGASE_A3"/>
    <property type="match status" value="1"/>
</dbReference>
<keyword evidence="9" id="KW-0460">Magnesium</keyword>
<dbReference type="Pfam" id="PF01068">
    <property type="entry name" value="DNA_ligase_A_M"/>
    <property type="match status" value="1"/>
</dbReference>